<evidence type="ECO:0000313" key="3">
    <source>
        <dbReference type="Proteomes" id="UP001235341"/>
    </source>
</evidence>
<dbReference type="InterPro" id="IPR008473">
    <property type="entry name" value="Phage_holin_3_7"/>
</dbReference>
<reference evidence="2 3" key="1">
    <citation type="submission" date="2023-08" db="EMBL/GenBank/DDBJ databases">
        <title>Complete Genome and Methylome dissection of Serratia fonticola NEB369.</title>
        <authorList>
            <person name="Fomenkov A."/>
            <person name="Roberts R.D."/>
        </authorList>
    </citation>
    <scope>NUCLEOTIDE SEQUENCE [LARGE SCALE GENOMIC DNA]</scope>
    <source>
        <strain evidence="2 3">NEB369</strain>
    </source>
</reference>
<keyword evidence="1" id="KW-0812">Transmembrane</keyword>
<evidence type="ECO:0000256" key="1">
    <source>
        <dbReference type="SAM" id="Phobius"/>
    </source>
</evidence>
<dbReference type="Pfam" id="PF05449">
    <property type="entry name" value="Phage_holin_3_7"/>
    <property type="match status" value="1"/>
</dbReference>
<feature type="transmembrane region" description="Helical" evidence="1">
    <location>
        <begin position="66"/>
        <end position="86"/>
    </location>
</feature>
<name>A0ABY9PJE2_SERFO</name>
<protein>
    <submittedName>
        <fullName evidence="2">Phage holin family protein</fullName>
    </submittedName>
</protein>
<dbReference type="EMBL" id="CP133586">
    <property type="protein sequence ID" value="WMT13368.1"/>
    <property type="molecule type" value="Genomic_DNA"/>
</dbReference>
<keyword evidence="1" id="KW-0472">Membrane</keyword>
<sequence length="94" mass="10464">MNEYLLTVNAIACGATAFRLMAYRRNGATHRPIVTFFAWLLIVACASVTIRILTGDYQNANWSETLINIGFCVAVWSSGGNVMRLAKPLQRKQL</sequence>
<dbReference type="Proteomes" id="UP001235341">
    <property type="component" value="Chromosome"/>
</dbReference>
<organism evidence="2 3">
    <name type="scientific">Serratia fonticola</name>
    <dbReference type="NCBI Taxonomy" id="47917"/>
    <lineage>
        <taxon>Bacteria</taxon>
        <taxon>Pseudomonadati</taxon>
        <taxon>Pseudomonadota</taxon>
        <taxon>Gammaproteobacteria</taxon>
        <taxon>Enterobacterales</taxon>
        <taxon>Yersiniaceae</taxon>
        <taxon>Serratia</taxon>
    </lineage>
</organism>
<dbReference type="RefSeq" id="WP_209530254.1">
    <property type="nucleotide sequence ID" value="NZ_CAMISI010000019.1"/>
</dbReference>
<keyword evidence="3" id="KW-1185">Reference proteome</keyword>
<proteinExistence type="predicted"/>
<feature type="transmembrane region" description="Helical" evidence="1">
    <location>
        <begin position="34"/>
        <end position="54"/>
    </location>
</feature>
<accession>A0ABY9PJE2</accession>
<keyword evidence="1" id="KW-1133">Transmembrane helix</keyword>
<feature type="transmembrane region" description="Helical" evidence="1">
    <location>
        <begin position="6"/>
        <end position="22"/>
    </location>
</feature>
<evidence type="ECO:0000313" key="2">
    <source>
        <dbReference type="EMBL" id="WMT13368.1"/>
    </source>
</evidence>
<gene>
    <name evidence="2" type="ORF">RFB13_19320</name>
</gene>